<dbReference type="Pfam" id="PF07741">
    <property type="entry name" value="BRF1"/>
    <property type="match status" value="1"/>
</dbReference>
<evidence type="ECO:0000256" key="7">
    <source>
        <dbReference type="ARBA" id="ARBA00023159"/>
    </source>
</evidence>
<evidence type="ECO:0000256" key="12">
    <source>
        <dbReference type="SAM" id="MobiDB-lite"/>
    </source>
</evidence>
<dbReference type="CDD" id="cd20553">
    <property type="entry name" value="CYCLIN_TFIIIB90_rpt1"/>
    <property type="match status" value="1"/>
</dbReference>
<comment type="similarity">
    <text evidence="2">Belongs to the TFIIB family.</text>
</comment>
<evidence type="ECO:0000259" key="13">
    <source>
        <dbReference type="PROSITE" id="PS51134"/>
    </source>
</evidence>
<keyword evidence="5" id="KW-0862">Zinc</keyword>
<feature type="region of interest" description="Disordered" evidence="12">
    <location>
        <begin position="475"/>
        <end position="494"/>
    </location>
</feature>
<dbReference type="EMBL" id="OU963910">
    <property type="protein sequence ID" value="CAH0678666.1"/>
    <property type="molecule type" value="Genomic_DNA"/>
</dbReference>
<evidence type="ECO:0000256" key="5">
    <source>
        <dbReference type="ARBA" id="ARBA00022833"/>
    </source>
</evidence>
<keyword evidence="3" id="KW-0479">Metal-binding</keyword>
<proteinExistence type="inferred from homology"/>
<organism evidence="14 15">
    <name type="scientific">Chilo suppressalis</name>
    <name type="common">Asiatic rice borer moth</name>
    <dbReference type="NCBI Taxonomy" id="168631"/>
    <lineage>
        <taxon>Eukaryota</taxon>
        <taxon>Metazoa</taxon>
        <taxon>Ecdysozoa</taxon>
        <taxon>Arthropoda</taxon>
        <taxon>Hexapoda</taxon>
        <taxon>Insecta</taxon>
        <taxon>Pterygota</taxon>
        <taxon>Neoptera</taxon>
        <taxon>Endopterygota</taxon>
        <taxon>Lepidoptera</taxon>
        <taxon>Glossata</taxon>
        <taxon>Ditrysia</taxon>
        <taxon>Pyraloidea</taxon>
        <taxon>Crambidae</taxon>
        <taxon>Crambinae</taxon>
        <taxon>Chilo</taxon>
    </lineage>
</organism>
<dbReference type="Pfam" id="PF08271">
    <property type="entry name" value="Zn_Ribbon_TF"/>
    <property type="match status" value="1"/>
</dbReference>
<dbReference type="PANTHER" id="PTHR11618:SF4">
    <property type="entry name" value="TRANSCRIPTION FACTOR IIIB 90 KDA SUBUNIT"/>
    <property type="match status" value="1"/>
</dbReference>
<evidence type="ECO:0000256" key="8">
    <source>
        <dbReference type="ARBA" id="ARBA00023163"/>
    </source>
</evidence>
<keyword evidence="8" id="KW-0804">Transcription</keyword>
<dbReference type="PRINTS" id="PR00685">
    <property type="entry name" value="TIFACTORIIB"/>
</dbReference>
<evidence type="ECO:0000256" key="10">
    <source>
        <dbReference type="ARBA" id="ARBA00031009"/>
    </source>
</evidence>
<dbReference type="Gene3D" id="1.10.472.10">
    <property type="entry name" value="Cyclin-like"/>
    <property type="match status" value="2"/>
</dbReference>
<keyword evidence="4 11" id="KW-0863">Zinc-finger</keyword>
<accession>A0ABN8EA54</accession>
<feature type="compositionally biased region" description="Acidic residues" evidence="12">
    <location>
        <begin position="637"/>
        <end position="648"/>
    </location>
</feature>
<dbReference type="PANTHER" id="PTHR11618">
    <property type="entry name" value="TRANSCRIPTION INITIATION FACTOR IIB-RELATED"/>
    <property type="match status" value="1"/>
</dbReference>
<feature type="compositionally biased region" description="Basic residues" evidence="12">
    <location>
        <begin position="482"/>
        <end position="494"/>
    </location>
</feature>
<evidence type="ECO:0000256" key="2">
    <source>
        <dbReference type="ARBA" id="ARBA00010857"/>
    </source>
</evidence>
<evidence type="ECO:0000256" key="4">
    <source>
        <dbReference type="ARBA" id="ARBA00022771"/>
    </source>
</evidence>
<gene>
    <name evidence="14" type="ORF">CHILSU_LOCUS3500</name>
</gene>
<dbReference type="InterPro" id="IPR013137">
    <property type="entry name" value="Znf_TFIIB"/>
</dbReference>
<dbReference type="PROSITE" id="PS51134">
    <property type="entry name" value="ZF_TFIIB"/>
    <property type="match status" value="1"/>
</dbReference>
<keyword evidence="9" id="KW-0539">Nucleus</keyword>
<evidence type="ECO:0000256" key="3">
    <source>
        <dbReference type="ARBA" id="ARBA00022723"/>
    </source>
</evidence>
<feature type="compositionally biased region" description="Pro residues" evidence="12">
    <location>
        <begin position="622"/>
        <end position="631"/>
    </location>
</feature>
<comment type="subcellular location">
    <subcellularLocation>
        <location evidence="1">Nucleus</location>
    </subcellularLocation>
</comment>
<keyword evidence="15" id="KW-1185">Reference proteome</keyword>
<evidence type="ECO:0000256" key="11">
    <source>
        <dbReference type="PROSITE-ProRule" id="PRU00469"/>
    </source>
</evidence>
<reference evidence="14" key="1">
    <citation type="submission" date="2021-12" db="EMBL/GenBank/DDBJ databases">
        <authorList>
            <person name="King R."/>
        </authorList>
    </citation>
    <scope>NUCLEOTIDE SEQUENCE</scope>
</reference>
<evidence type="ECO:0000313" key="15">
    <source>
        <dbReference type="Proteomes" id="UP001153292"/>
    </source>
</evidence>
<dbReference type="InterPro" id="IPR000812">
    <property type="entry name" value="TFIIB"/>
</dbReference>
<dbReference type="InterPro" id="IPR013763">
    <property type="entry name" value="Cyclin-like_dom"/>
</dbReference>
<evidence type="ECO:0000256" key="6">
    <source>
        <dbReference type="ARBA" id="ARBA00023015"/>
    </source>
</evidence>
<dbReference type="InterPro" id="IPR036915">
    <property type="entry name" value="Cyclin-like_sf"/>
</dbReference>
<keyword evidence="7" id="KW-0010">Activator</keyword>
<dbReference type="Proteomes" id="UP001153292">
    <property type="component" value="Chromosome 17"/>
</dbReference>
<dbReference type="Gene3D" id="1.20.5.650">
    <property type="entry name" value="Single helix bin"/>
    <property type="match status" value="1"/>
</dbReference>
<feature type="compositionally biased region" description="Pro residues" evidence="12">
    <location>
        <begin position="577"/>
        <end position="593"/>
    </location>
</feature>
<dbReference type="CDD" id="cd20554">
    <property type="entry name" value="CYCLIN_TFIIIB90_rpt2"/>
    <property type="match status" value="1"/>
</dbReference>
<name>A0ABN8EA54_CHISP</name>
<protein>
    <recommendedName>
        <fullName evidence="10">B-related factor 1</fullName>
    </recommendedName>
</protein>
<feature type="domain" description="TFIIB-type" evidence="13">
    <location>
        <begin position="2"/>
        <end position="33"/>
    </location>
</feature>
<dbReference type="Pfam" id="PF00382">
    <property type="entry name" value="TFIIB"/>
    <property type="match status" value="2"/>
</dbReference>
<evidence type="ECO:0000313" key="14">
    <source>
        <dbReference type="EMBL" id="CAH0678666.1"/>
    </source>
</evidence>
<dbReference type="SMART" id="SM00385">
    <property type="entry name" value="CYCLIN"/>
    <property type="match status" value="2"/>
</dbReference>
<feature type="region of interest" description="Disordered" evidence="12">
    <location>
        <begin position="528"/>
        <end position="655"/>
    </location>
</feature>
<sequence length="676" mass="74093">MSGKKCKHCGSSEIEVDPARGDAVCTNCGTVLEDNIIVAEIEFQEAAHGGSSAIGQFVSAESKGGASGFGRAFNAGIGQESREITLRKARDGITALCQQLRLNQQCIDIACNFFKMALTRHLTIGRPASHTQAACVYITCRTEGTSHLLIDISDALQICCYQLGRAYFKLSRALCINIPPTDPCLYILRFSSQLQLEDKQHEVSMTALRLVQRMKRDSIHSGRRPSGICGAALLIAARLHNFSRTPGDVVRIVKVHESTLRKRLLEFGETPSSALTLDEFMTVDLEEEQDPPAFRAARKRDKERLQKLLEEEDGEKELTDLQKEIDAQLEKDNCRRKKMVANSVVNKVIARDSNTDEAEDEDAAASRFAAQDTLALLGEIASTELPEAKQNLQKGLGPELAVIGLAPREETGGGGGASTPWGRDLAAHELQLCDADEEQISGLIMSDNEARHKTMLWNKINAAFLREQKVKEEMREKERLEGKKKKVRGSYRKKAALGAATAGEAIGKMLQEKKISSKINYDILRSLDQPSTINGDCTPKQEEKKTKAPTPATVIESPTPRKRKKKEPAPVTFPSASPSPCPRPVSSPVPSPVPSTARRQQRPAPSTPAPSTPAPSTRAPSTPAPSTPAPATPALAEADEDYEEDLEPQPEPQENLSLAAMLRNDQEDDYYDYDEY</sequence>
<dbReference type="Gene3D" id="2.20.25.10">
    <property type="match status" value="1"/>
</dbReference>
<evidence type="ECO:0000256" key="1">
    <source>
        <dbReference type="ARBA" id="ARBA00004123"/>
    </source>
</evidence>
<dbReference type="InterPro" id="IPR011665">
    <property type="entry name" value="BRF1_TBP-bd_dom"/>
</dbReference>
<evidence type="ECO:0000256" key="9">
    <source>
        <dbReference type="ARBA" id="ARBA00023242"/>
    </source>
</evidence>
<keyword evidence="6" id="KW-0805">Transcription regulation</keyword>
<dbReference type="InterPro" id="IPR013150">
    <property type="entry name" value="TFIIB_cyclin"/>
</dbReference>
<dbReference type="SUPFAM" id="SSF57783">
    <property type="entry name" value="Zinc beta-ribbon"/>
    <property type="match status" value="1"/>
</dbReference>
<dbReference type="SUPFAM" id="SSF47954">
    <property type="entry name" value="Cyclin-like"/>
    <property type="match status" value="2"/>
</dbReference>